<comment type="caution">
    <text evidence="1">The sequence shown here is derived from an EMBL/GenBank/DDBJ whole genome shotgun (WGS) entry which is preliminary data.</text>
</comment>
<keyword evidence="2" id="KW-1185">Reference proteome</keyword>
<sequence length="191" mass="21575">MSNRYSELIPSWQQEAPKFFTTVEAVTTAFTAQQLVNNSLIPHFDLDKASGAQLDILGQWIGQTRRITAPIEDFFFSLDSVDLGFDYGYWKNRYDAEFGFIDLDDGNYRTVLRAKIGANNWDGTNETLPAILQNIYPKKDILISFSDNQDMTMTVSVKGKSISNITKEIIRQGYLAIKPGGITVHYEITEG</sequence>
<reference evidence="1" key="1">
    <citation type="submission" date="2022-03" db="EMBL/GenBank/DDBJ databases">
        <title>Proposal of a novel genus Dryocolo and two novel species.</title>
        <authorList>
            <person name="Maddock D.W."/>
            <person name="Brady C.L."/>
            <person name="Denman S."/>
            <person name="Arnold D."/>
        </authorList>
    </citation>
    <scope>NUCLEOTIDE SEQUENCE</scope>
    <source>
        <strain evidence="1">H6W4</strain>
    </source>
</reference>
<dbReference type="Pfam" id="PF11041">
    <property type="entry name" value="Phage_Wedge1"/>
    <property type="match status" value="1"/>
</dbReference>
<name>A0A9X2W641_9ENTR</name>
<proteinExistence type="predicted"/>
<protein>
    <submittedName>
        <fullName evidence="1">DUF2612 domain-containing protein</fullName>
    </submittedName>
</protein>
<dbReference type="InterPro" id="IPR021283">
    <property type="entry name" value="Phage_Wedge1"/>
</dbReference>
<accession>A0A9X2W641</accession>
<dbReference type="RefSeq" id="WP_271122244.1">
    <property type="nucleotide sequence ID" value="NZ_JALHAN010000061.1"/>
</dbReference>
<evidence type="ECO:0000313" key="1">
    <source>
        <dbReference type="EMBL" id="MCT4701515.1"/>
    </source>
</evidence>
<dbReference type="Proteomes" id="UP001150641">
    <property type="component" value="Unassembled WGS sequence"/>
</dbReference>
<dbReference type="AlphaFoldDB" id="A0A9X2W641"/>
<gene>
    <name evidence="1" type="ORF">MUA00_06825</name>
</gene>
<dbReference type="EMBL" id="JALHAP010000074">
    <property type="protein sequence ID" value="MCT4701515.1"/>
    <property type="molecule type" value="Genomic_DNA"/>
</dbReference>
<organism evidence="1 2">
    <name type="scientific">Dryocola boscaweniae</name>
    <dbReference type="NCBI Taxonomy" id="2925397"/>
    <lineage>
        <taxon>Bacteria</taxon>
        <taxon>Pseudomonadati</taxon>
        <taxon>Pseudomonadota</taxon>
        <taxon>Gammaproteobacteria</taxon>
        <taxon>Enterobacterales</taxon>
        <taxon>Enterobacteriaceae</taxon>
        <taxon>Dryocola</taxon>
    </lineage>
</organism>
<evidence type="ECO:0000313" key="2">
    <source>
        <dbReference type="Proteomes" id="UP001150641"/>
    </source>
</evidence>